<comment type="caution">
    <text evidence="3">The sequence shown here is derived from an EMBL/GenBank/DDBJ whole genome shotgun (WGS) entry which is preliminary data.</text>
</comment>
<dbReference type="AlphaFoldDB" id="F7NII2"/>
<proteinExistence type="predicted"/>
<keyword evidence="4" id="KW-1185">Reference proteome</keyword>
<gene>
    <name evidence="3" type="ORF">ALO_09424</name>
</gene>
<dbReference type="InterPro" id="IPR050218">
    <property type="entry name" value="LptD"/>
</dbReference>
<evidence type="ECO:0000313" key="4">
    <source>
        <dbReference type="Proteomes" id="UP000003240"/>
    </source>
</evidence>
<keyword evidence="1" id="KW-0472">Membrane</keyword>
<dbReference type="GO" id="GO:1990351">
    <property type="term" value="C:transporter complex"/>
    <property type="evidence" value="ECO:0007669"/>
    <property type="project" value="TreeGrafter"/>
</dbReference>
<dbReference type="PANTHER" id="PTHR30189:SF1">
    <property type="entry name" value="LPS-ASSEMBLY PROTEIN LPTD"/>
    <property type="match status" value="1"/>
</dbReference>
<dbReference type="EMBL" id="AFGF01000076">
    <property type="protein sequence ID" value="EGO64128.1"/>
    <property type="molecule type" value="Genomic_DNA"/>
</dbReference>
<dbReference type="Pfam" id="PF03968">
    <property type="entry name" value="LptD_N"/>
    <property type="match status" value="1"/>
</dbReference>
<protein>
    <recommendedName>
        <fullName evidence="2">Organic solvent tolerance-like N-terminal domain-containing protein</fullName>
    </recommendedName>
</protein>
<dbReference type="Proteomes" id="UP000003240">
    <property type="component" value="Unassembled WGS sequence"/>
</dbReference>
<dbReference type="GO" id="GO:0009279">
    <property type="term" value="C:cell outer membrane"/>
    <property type="evidence" value="ECO:0007669"/>
    <property type="project" value="TreeGrafter"/>
</dbReference>
<evidence type="ECO:0000256" key="1">
    <source>
        <dbReference type="ARBA" id="ARBA00023237"/>
    </source>
</evidence>
<reference evidence="3 4" key="1">
    <citation type="journal article" date="2011" name="EMBO J.">
        <title>Structural diversity of bacterial flagellar motors.</title>
        <authorList>
            <person name="Chen S."/>
            <person name="Beeby M."/>
            <person name="Murphy G.E."/>
            <person name="Leadbetter J.R."/>
            <person name="Hendrixson D.R."/>
            <person name="Briegel A."/>
            <person name="Li Z."/>
            <person name="Shi J."/>
            <person name="Tocheva E.I."/>
            <person name="Muller A."/>
            <person name="Dobro M.J."/>
            <person name="Jensen G.J."/>
        </authorList>
    </citation>
    <scope>NUCLEOTIDE SEQUENCE [LARGE SCALE GENOMIC DNA]</scope>
    <source>
        <strain evidence="3 4">DSM 6540</strain>
    </source>
</reference>
<dbReference type="InterPro" id="IPR005653">
    <property type="entry name" value="OstA-like_N"/>
</dbReference>
<dbReference type="Gene3D" id="2.60.450.10">
    <property type="entry name" value="Lipopolysaccharide (LPS) transport protein A like domain"/>
    <property type="match status" value="1"/>
</dbReference>
<evidence type="ECO:0000259" key="2">
    <source>
        <dbReference type="Pfam" id="PF03968"/>
    </source>
</evidence>
<dbReference type="OrthoDB" id="9760225at2"/>
<dbReference type="PANTHER" id="PTHR30189">
    <property type="entry name" value="LPS-ASSEMBLY PROTEIN"/>
    <property type="match status" value="1"/>
</dbReference>
<sequence length="729" mass="84765">MPNAAIILQWFMIGLIPILCAGGVHPFFSVASAESLKSERLHYDQQSNRFTASGNIRYSDQDGSFSSDTLEYDEQSGRMIAKGSVTAVISNMNERNQTCELQADSMEYDKNTGVYIFYDFTLQYEGDTYKGDKLEYNLKTKKFQMSGRVRHYLKTGEILSADTLVYDAEREVSDAQKYSFLFTLDEVTYRLSGSKLTCMSNTYHTEDASVTVCDQDPPHFRYTAKTADYYPSSRKLRLTKAAYWEGQHKIIELEAVTLPLYDKVTAGYDDDEGWYLKTQNRYDMNRRDYGLSYRDYMSRRGLGFGAREYRKGEKSQNELYWYASGTPGRDNQIFRGEWQLSHVDSSQRISFERRENGWFGKADLWEASASYLASDDFRTTNFNTTYFFQDNQLAPYSVVNSSLSQSLRLDQNLTGHAMVNWRREEQFSAENTKNGYNLMLDYRRDWLSAQLSASDSLDELREVPKLSLRTISDSPFQYALATSQVSWRDRPRVQQTDMEVSYRSLPVKLSDQIFFLHTANATETVFSDDNRMTNTRHSANFLINLNRQIYFTTGVTRESAKGYNSVYQTRLYRDVEKATWDMNYVFDEDYRFKIEGEHNFSEDTAAVTALTLEGRTFPFWNWSVSAAYDTYLEEWNQYHAYLTFNPDSALTGYIQMKYETQRQAVTEASVNLEGVLSDIWSYGVKVERMSNVSVVSGIWLTRKYHCRDLILSFYPEEKLYFAELIFKNP</sequence>
<dbReference type="RefSeq" id="WP_004095048.1">
    <property type="nucleotide sequence ID" value="NZ_AFGF01000076.1"/>
</dbReference>
<dbReference type="eggNOG" id="COG1452">
    <property type="taxonomic scope" value="Bacteria"/>
</dbReference>
<feature type="domain" description="Organic solvent tolerance-like N-terminal" evidence="2">
    <location>
        <begin position="37"/>
        <end position="141"/>
    </location>
</feature>
<organism evidence="3 4">
    <name type="scientific">Acetonema longum DSM 6540</name>
    <dbReference type="NCBI Taxonomy" id="1009370"/>
    <lineage>
        <taxon>Bacteria</taxon>
        <taxon>Bacillati</taxon>
        <taxon>Bacillota</taxon>
        <taxon>Negativicutes</taxon>
        <taxon>Acetonemataceae</taxon>
        <taxon>Acetonema</taxon>
    </lineage>
</organism>
<dbReference type="STRING" id="1009370.ALO_09424"/>
<name>F7NII2_9FIRM</name>
<accession>F7NII2</accession>
<keyword evidence="1" id="KW-0998">Cell outer membrane</keyword>
<evidence type="ECO:0000313" key="3">
    <source>
        <dbReference type="EMBL" id="EGO64128.1"/>
    </source>
</evidence>